<keyword evidence="2" id="KW-1185">Reference proteome</keyword>
<evidence type="ECO:0000313" key="2">
    <source>
        <dbReference type="Proteomes" id="UP001060085"/>
    </source>
</evidence>
<protein>
    <submittedName>
        <fullName evidence="1">Uncharacterized protein</fullName>
    </submittedName>
</protein>
<comment type="caution">
    <text evidence="1">The sequence shown here is derived from an EMBL/GenBank/DDBJ whole genome shotgun (WGS) entry which is preliminary data.</text>
</comment>
<evidence type="ECO:0000313" key="1">
    <source>
        <dbReference type="EMBL" id="KAI5665067.1"/>
    </source>
</evidence>
<sequence>MEFEKNINMSLRFFYLNVMLMAAGSCGSPLIIHLYFLYGGKSVWLSTWLQTAGFPIILLPLLIISCFQRLRIMKTENSQSQSPNNYNLIAIDFPLLISSSILGLIVGLTNYTFAFGFGHLPASTALLISSLQLAFLSIFAFIVVRRDFNCYSFIAVVLLAAGGACLSAVSWSDKLPKESDKMYYLGLALTIAYAVLSGLLYPLIELAYKKLGREEMRYRVIMESQVVVAFFATVVSTIAMLIQHDFKAIRVEAAKYELGEAKYYLVLISISILSLCVLVGSTGLIFISGSSLLVGNIFGLSVPISVVLALSYFPHENFGLGKGISLVLCFLGFLSYFYSDIKQKKELNRVDDEASEMFLEEQLY</sequence>
<name>A0ACC0AVL2_CATRO</name>
<organism evidence="1 2">
    <name type="scientific">Catharanthus roseus</name>
    <name type="common">Madagascar periwinkle</name>
    <name type="synonym">Vinca rosea</name>
    <dbReference type="NCBI Taxonomy" id="4058"/>
    <lineage>
        <taxon>Eukaryota</taxon>
        <taxon>Viridiplantae</taxon>
        <taxon>Streptophyta</taxon>
        <taxon>Embryophyta</taxon>
        <taxon>Tracheophyta</taxon>
        <taxon>Spermatophyta</taxon>
        <taxon>Magnoliopsida</taxon>
        <taxon>eudicotyledons</taxon>
        <taxon>Gunneridae</taxon>
        <taxon>Pentapetalae</taxon>
        <taxon>asterids</taxon>
        <taxon>lamiids</taxon>
        <taxon>Gentianales</taxon>
        <taxon>Apocynaceae</taxon>
        <taxon>Rauvolfioideae</taxon>
        <taxon>Vinceae</taxon>
        <taxon>Catharanthinae</taxon>
        <taxon>Catharanthus</taxon>
    </lineage>
</organism>
<proteinExistence type="predicted"/>
<accession>A0ACC0AVL2</accession>
<gene>
    <name evidence="1" type="ORF">M9H77_24390</name>
</gene>
<reference evidence="2" key="1">
    <citation type="journal article" date="2023" name="Nat. Plants">
        <title>Single-cell RNA sequencing provides a high-resolution roadmap for understanding the multicellular compartmentation of specialized metabolism.</title>
        <authorList>
            <person name="Sun S."/>
            <person name="Shen X."/>
            <person name="Li Y."/>
            <person name="Li Y."/>
            <person name="Wang S."/>
            <person name="Li R."/>
            <person name="Zhang H."/>
            <person name="Shen G."/>
            <person name="Guo B."/>
            <person name="Wei J."/>
            <person name="Xu J."/>
            <person name="St-Pierre B."/>
            <person name="Chen S."/>
            <person name="Sun C."/>
        </authorList>
    </citation>
    <scope>NUCLEOTIDE SEQUENCE [LARGE SCALE GENOMIC DNA]</scope>
</reference>
<dbReference type="Proteomes" id="UP001060085">
    <property type="component" value="Linkage Group LG05"/>
</dbReference>
<dbReference type="EMBL" id="CM044705">
    <property type="protein sequence ID" value="KAI5665067.1"/>
    <property type="molecule type" value="Genomic_DNA"/>
</dbReference>